<evidence type="ECO:0000313" key="2">
    <source>
        <dbReference type="EMBL" id="KIY91734.1"/>
    </source>
</evidence>
<accession>A0A0D2LI82</accession>
<evidence type="ECO:0000256" key="1">
    <source>
        <dbReference type="SAM" id="MobiDB-lite"/>
    </source>
</evidence>
<feature type="region of interest" description="Disordered" evidence="1">
    <location>
        <begin position="178"/>
        <end position="249"/>
    </location>
</feature>
<dbReference type="EMBL" id="KK106350">
    <property type="protein sequence ID" value="KIY91734.1"/>
    <property type="molecule type" value="Genomic_DNA"/>
</dbReference>
<keyword evidence="3" id="KW-1185">Reference proteome</keyword>
<protein>
    <submittedName>
        <fullName evidence="2">Uncharacterized protein</fullName>
    </submittedName>
</protein>
<organism evidence="2 3">
    <name type="scientific">Monoraphidium neglectum</name>
    <dbReference type="NCBI Taxonomy" id="145388"/>
    <lineage>
        <taxon>Eukaryota</taxon>
        <taxon>Viridiplantae</taxon>
        <taxon>Chlorophyta</taxon>
        <taxon>core chlorophytes</taxon>
        <taxon>Chlorophyceae</taxon>
        <taxon>CS clade</taxon>
        <taxon>Sphaeropleales</taxon>
        <taxon>Selenastraceae</taxon>
        <taxon>Monoraphidium</taxon>
    </lineage>
</organism>
<reference evidence="2 3" key="1">
    <citation type="journal article" date="2013" name="BMC Genomics">
        <title>Reconstruction of the lipid metabolism for the microalga Monoraphidium neglectum from its genome sequence reveals characteristics suitable for biofuel production.</title>
        <authorList>
            <person name="Bogen C."/>
            <person name="Al-Dilaimi A."/>
            <person name="Albersmeier A."/>
            <person name="Wichmann J."/>
            <person name="Grundmann M."/>
            <person name="Rupp O."/>
            <person name="Lauersen K.J."/>
            <person name="Blifernez-Klassen O."/>
            <person name="Kalinowski J."/>
            <person name="Goesmann A."/>
            <person name="Mussgnug J.H."/>
            <person name="Kruse O."/>
        </authorList>
    </citation>
    <scope>NUCLEOTIDE SEQUENCE [LARGE SCALE GENOMIC DNA]</scope>
    <source>
        <strain evidence="2 3">SAG 48.87</strain>
    </source>
</reference>
<dbReference type="GeneID" id="25733969"/>
<dbReference type="KEGG" id="mng:MNEG_16230"/>
<dbReference type="AlphaFoldDB" id="A0A0D2LI82"/>
<feature type="compositionally biased region" description="Low complexity" evidence="1">
    <location>
        <begin position="33"/>
        <end position="52"/>
    </location>
</feature>
<sequence length="375" mass="36173">MIADLKELIVSKLTKLQDGPEVAAASAPAAAAPDAGAAPGAGGDPEAAPAAASGGGAQGLAAEPALVAGPEAEAGGYSLCMIKGDFLATYNYELDLSALGRVKLRDLILDVFGSDVELRWRLEEEMNTRRAILLGPAPAGAAAAAAAASAVAQAANGSGGGAAEPDAAGDDSALLAALEDGGDGEGEGAPGGDRAPAGAAVKQEPGEQQPGVVERPVRAVEGVGTGAVKSEPPATGEVPGTAGGGGGAAAAAERAGAGAGAMQVDSGVGGGNDYVLEGLLPSKPVAGSTPAAHHPAVRAAAARGGSGGGGAAAAAGTVMDQLAADPGVAASIQEAARGLALDWRQLAAEFESEDAAAARELWQVRRFKHARAICR</sequence>
<dbReference type="RefSeq" id="XP_013890754.1">
    <property type="nucleotide sequence ID" value="XM_014035300.1"/>
</dbReference>
<gene>
    <name evidence="2" type="ORF">MNEG_16230</name>
</gene>
<proteinExistence type="predicted"/>
<feature type="region of interest" description="Disordered" evidence="1">
    <location>
        <begin position="33"/>
        <end position="55"/>
    </location>
</feature>
<evidence type="ECO:0000313" key="3">
    <source>
        <dbReference type="Proteomes" id="UP000054498"/>
    </source>
</evidence>
<dbReference type="Proteomes" id="UP000054498">
    <property type="component" value="Unassembled WGS sequence"/>
</dbReference>
<name>A0A0D2LI82_9CHLO</name>